<dbReference type="RefSeq" id="WP_161014146.1">
    <property type="nucleotide sequence ID" value="NZ_WWCK01000003.1"/>
</dbReference>
<dbReference type="EMBL" id="WWCK01000003">
    <property type="protein sequence ID" value="MYM67630.1"/>
    <property type="molecule type" value="Genomic_DNA"/>
</dbReference>
<evidence type="ECO:0008006" key="4">
    <source>
        <dbReference type="Google" id="ProtNLM"/>
    </source>
</evidence>
<keyword evidence="3" id="KW-1185">Reference proteome</keyword>
<gene>
    <name evidence="2" type="ORF">GTP45_12405</name>
</gene>
<name>A0A7X4KBY8_9BURK</name>
<feature type="transmembrane region" description="Helical" evidence="1">
    <location>
        <begin position="21"/>
        <end position="42"/>
    </location>
</feature>
<proteinExistence type="predicted"/>
<protein>
    <recommendedName>
        <fullName evidence="4">MSHA biogenesis protein MshI</fullName>
    </recommendedName>
</protein>
<dbReference type="AlphaFoldDB" id="A0A7X4KBY8"/>
<comment type="caution">
    <text evidence="2">The sequence shown here is derived from an EMBL/GenBank/DDBJ whole genome shotgun (WGS) entry which is preliminary data.</text>
</comment>
<keyword evidence="1" id="KW-0472">Membrane</keyword>
<keyword evidence="1" id="KW-1133">Transmembrane helix</keyword>
<dbReference type="Proteomes" id="UP000450012">
    <property type="component" value="Unassembled WGS sequence"/>
</dbReference>
<sequence length="218" mass="23021">MSQQINLFNPIFLKQKKIFTALPMAEALGAIVMGALLLNWYAVQSVKELEKEAASGKALLAKSEQHLTAARAQFVPRPQSPALAAEVVQAEAELKALHDVSSVLQGGELGNTAGYAEYFRAFSRQNVSGLWLTGVSINGAGNDIGVQGRAMQATLIPNYIARLTAERVMRGKTFASLDISRPEGTASAAAPSAAPASAATASPFVEFSLQSTMKEAAK</sequence>
<evidence type="ECO:0000313" key="3">
    <source>
        <dbReference type="Proteomes" id="UP000450012"/>
    </source>
</evidence>
<evidence type="ECO:0000256" key="1">
    <source>
        <dbReference type="SAM" id="Phobius"/>
    </source>
</evidence>
<accession>A0A7X4KBY8</accession>
<reference evidence="2 3" key="1">
    <citation type="submission" date="2019-12" db="EMBL/GenBank/DDBJ databases">
        <title>Novel species isolated from a subtropical stream in China.</title>
        <authorList>
            <person name="Lu H."/>
        </authorList>
    </citation>
    <scope>NUCLEOTIDE SEQUENCE [LARGE SCALE GENOMIC DNA]</scope>
    <source>
        <strain evidence="2 3">FT55W</strain>
    </source>
</reference>
<organism evidence="2 3">
    <name type="scientific">Duganella rivi</name>
    <dbReference type="NCBI Taxonomy" id="2666083"/>
    <lineage>
        <taxon>Bacteria</taxon>
        <taxon>Pseudomonadati</taxon>
        <taxon>Pseudomonadota</taxon>
        <taxon>Betaproteobacteria</taxon>
        <taxon>Burkholderiales</taxon>
        <taxon>Oxalobacteraceae</taxon>
        <taxon>Telluria group</taxon>
        <taxon>Duganella</taxon>
    </lineage>
</organism>
<keyword evidence="1" id="KW-0812">Transmembrane</keyword>
<evidence type="ECO:0000313" key="2">
    <source>
        <dbReference type="EMBL" id="MYM67630.1"/>
    </source>
</evidence>